<evidence type="ECO:0000256" key="1">
    <source>
        <dbReference type="ARBA" id="ARBA00000900"/>
    </source>
</evidence>
<dbReference type="GO" id="GO:0008270">
    <property type="term" value="F:zinc ion binding"/>
    <property type="evidence" value="ECO:0007669"/>
    <property type="project" value="UniProtKB-KW"/>
</dbReference>
<feature type="compositionally biased region" description="Basic and acidic residues" evidence="17">
    <location>
        <begin position="140"/>
        <end position="158"/>
    </location>
</feature>
<keyword evidence="4" id="KW-0479">Metal-binding</keyword>
<comment type="catalytic activity">
    <reaction evidence="1">
        <text>S-ubiquitinyl-[E2 ubiquitin-conjugating enzyme]-L-cysteine + [acceptor protein]-L-lysine = [E2 ubiquitin-conjugating enzyme]-L-cysteine + N(6)-ubiquitinyl-[acceptor protein]-L-lysine.</text>
        <dbReference type="EC" id="2.3.2.27"/>
    </reaction>
</comment>
<keyword evidence="7" id="KW-0862">Zinc</keyword>
<dbReference type="Pfam" id="PF13639">
    <property type="entry name" value="zf-RING_2"/>
    <property type="match status" value="1"/>
</dbReference>
<dbReference type="InterPro" id="IPR001841">
    <property type="entry name" value="Znf_RING"/>
</dbReference>
<reference evidence="19" key="1">
    <citation type="submission" date="2025-08" db="UniProtKB">
        <authorList>
            <consortium name="Ensembl"/>
        </authorList>
    </citation>
    <scope>IDENTIFICATION</scope>
</reference>
<evidence type="ECO:0000256" key="10">
    <source>
        <dbReference type="ARBA" id="ARBA00071236"/>
    </source>
</evidence>
<dbReference type="FunFam" id="3.30.40.10:FF:000136">
    <property type="entry name" value="E3 ubiquitin-protein ligase Topors"/>
    <property type="match status" value="1"/>
</dbReference>
<dbReference type="InterPro" id="IPR013083">
    <property type="entry name" value="Znf_RING/FYVE/PHD"/>
</dbReference>
<dbReference type="GO" id="GO:0000209">
    <property type="term" value="P:protein polyubiquitination"/>
    <property type="evidence" value="ECO:0007669"/>
    <property type="project" value="TreeGrafter"/>
</dbReference>
<accession>A0A8B9E0Z3</accession>
<keyword evidence="6" id="KW-0833">Ubl conjugation pathway</keyword>
<evidence type="ECO:0000256" key="17">
    <source>
        <dbReference type="SAM" id="MobiDB-lite"/>
    </source>
</evidence>
<evidence type="ECO:0000256" key="12">
    <source>
        <dbReference type="ARBA" id="ARBA00076940"/>
    </source>
</evidence>
<feature type="region of interest" description="Disordered" evidence="17">
    <location>
        <begin position="1"/>
        <end position="63"/>
    </location>
</feature>
<dbReference type="PROSITE" id="PS00518">
    <property type="entry name" value="ZF_RING_1"/>
    <property type="match status" value="1"/>
</dbReference>
<keyword evidence="8" id="KW-0805">Transcription regulation</keyword>
<dbReference type="GO" id="GO:0032391">
    <property type="term" value="C:photoreceptor connecting cilium"/>
    <property type="evidence" value="ECO:0007669"/>
    <property type="project" value="UniProtKB-ARBA"/>
</dbReference>
<keyword evidence="9" id="KW-0804">Transcription</keyword>
<feature type="region of interest" description="Disordered" evidence="17">
    <location>
        <begin position="139"/>
        <end position="174"/>
    </location>
</feature>
<dbReference type="SUPFAM" id="SSF57850">
    <property type="entry name" value="RING/U-box"/>
    <property type="match status" value="1"/>
</dbReference>
<evidence type="ECO:0000256" key="6">
    <source>
        <dbReference type="ARBA" id="ARBA00022786"/>
    </source>
</evidence>
<keyword evidence="20" id="KW-1185">Reference proteome</keyword>
<evidence type="ECO:0000256" key="3">
    <source>
        <dbReference type="ARBA" id="ARBA00022679"/>
    </source>
</evidence>
<dbReference type="PANTHER" id="PTHR46077">
    <property type="entry name" value="E3 UBIQUITIN-PROTEIN LIGASE TOPORS"/>
    <property type="match status" value="1"/>
</dbReference>
<organism evidence="19 20">
    <name type="scientific">Anser cygnoides</name>
    <name type="common">Swan goose</name>
    <dbReference type="NCBI Taxonomy" id="8845"/>
    <lineage>
        <taxon>Eukaryota</taxon>
        <taxon>Metazoa</taxon>
        <taxon>Chordata</taxon>
        <taxon>Craniata</taxon>
        <taxon>Vertebrata</taxon>
        <taxon>Euteleostomi</taxon>
        <taxon>Archelosauria</taxon>
        <taxon>Archosauria</taxon>
        <taxon>Dinosauria</taxon>
        <taxon>Saurischia</taxon>
        <taxon>Theropoda</taxon>
        <taxon>Coelurosauria</taxon>
        <taxon>Aves</taxon>
        <taxon>Neognathae</taxon>
        <taxon>Galloanserae</taxon>
        <taxon>Anseriformes</taxon>
        <taxon>Anatidae</taxon>
        <taxon>Anserinae</taxon>
        <taxon>Anser</taxon>
    </lineage>
</organism>
<evidence type="ECO:0000256" key="11">
    <source>
        <dbReference type="ARBA" id="ARBA00076856"/>
    </source>
</evidence>
<dbReference type="InterPro" id="IPR017907">
    <property type="entry name" value="Znf_RING_CS"/>
</dbReference>
<feature type="compositionally biased region" description="Basic and acidic residues" evidence="17">
    <location>
        <begin position="34"/>
        <end position="43"/>
    </location>
</feature>
<dbReference type="Ensembl" id="ENSACDT00005015710.1">
    <property type="protein sequence ID" value="ENSACDP00005013040.1"/>
    <property type="gene ID" value="ENSACDG00005009595.1"/>
</dbReference>
<evidence type="ECO:0000256" key="9">
    <source>
        <dbReference type="ARBA" id="ARBA00023163"/>
    </source>
</evidence>
<feature type="domain" description="RING-type" evidence="18">
    <location>
        <begin position="70"/>
        <end position="109"/>
    </location>
</feature>
<evidence type="ECO:0000256" key="2">
    <source>
        <dbReference type="ARBA" id="ARBA00012483"/>
    </source>
</evidence>
<evidence type="ECO:0000313" key="20">
    <source>
        <dbReference type="Proteomes" id="UP000694521"/>
    </source>
</evidence>
<dbReference type="GO" id="GO:0008630">
    <property type="term" value="P:intrinsic apoptotic signaling pathway in response to DNA damage"/>
    <property type="evidence" value="ECO:0007669"/>
    <property type="project" value="UniProtKB-ARBA"/>
</dbReference>
<reference evidence="19" key="2">
    <citation type="submission" date="2025-09" db="UniProtKB">
        <authorList>
            <consortium name="Ensembl"/>
        </authorList>
    </citation>
    <scope>IDENTIFICATION</scope>
</reference>
<evidence type="ECO:0000256" key="8">
    <source>
        <dbReference type="ARBA" id="ARBA00023015"/>
    </source>
</evidence>
<feature type="compositionally biased region" description="Low complexity" evidence="17">
    <location>
        <begin position="44"/>
        <end position="60"/>
    </location>
</feature>
<name>A0A8B9E0Z3_ANSCY</name>
<evidence type="ECO:0000256" key="4">
    <source>
        <dbReference type="ARBA" id="ARBA00022723"/>
    </source>
</evidence>
<dbReference type="EC" id="2.3.2.27" evidence="2"/>
<feature type="compositionally biased region" description="Polar residues" evidence="17">
    <location>
        <begin position="21"/>
        <end position="33"/>
    </location>
</feature>
<dbReference type="Proteomes" id="UP000694521">
    <property type="component" value="Unplaced"/>
</dbReference>
<dbReference type="Gene3D" id="3.30.40.10">
    <property type="entry name" value="Zinc/RING finger domain, C3HC4 (zinc finger)"/>
    <property type="match status" value="1"/>
</dbReference>
<dbReference type="GO" id="GO:0006513">
    <property type="term" value="P:protein monoubiquitination"/>
    <property type="evidence" value="ECO:0007669"/>
    <property type="project" value="TreeGrafter"/>
</dbReference>
<evidence type="ECO:0000256" key="14">
    <source>
        <dbReference type="ARBA" id="ARBA00079184"/>
    </source>
</evidence>
<sequence length="208" mass="22618">MRKKKNSSPQEGPSGGPHLPATSTLLGSLGRQDTPSRAEEDLKQSGSAGTASGGQMQQAGPSEEAAGERCPICLGTTRNTAYVSTCFHTFCFRCIRRWAATRSTCPLCRQPIDRILHTVRADDDYQQYVCRSSARGRRNAARERVRSRSPQRRYDLRPRPSNNGPAAGRRAPQGIGQADGAGALFLSLSSSSPLLKRGTERLWWSSAA</sequence>
<dbReference type="InterPro" id="IPR058746">
    <property type="entry name" value="Znf_RING-type_Topors"/>
</dbReference>
<evidence type="ECO:0000259" key="18">
    <source>
        <dbReference type="PROSITE" id="PS50089"/>
    </source>
</evidence>
<evidence type="ECO:0000256" key="5">
    <source>
        <dbReference type="ARBA" id="ARBA00022771"/>
    </source>
</evidence>
<keyword evidence="3" id="KW-0808">Transferase</keyword>
<protein>
    <recommendedName>
        <fullName evidence="10">E3 ubiquitin-protein ligase Topors</fullName>
        <ecNumber evidence="2">2.3.2.27</ecNumber>
    </recommendedName>
    <alternativeName>
        <fullName evidence="11">RING-type E3 ubiquitin transferase Topors</fullName>
    </alternativeName>
    <alternativeName>
        <fullName evidence="13">SUMO1-protein E3 ligase Topors</fullName>
    </alternativeName>
    <alternativeName>
        <fullName evidence="12">Topoisomerase I-binding RING finger protein</fullName>
    </alternativeName>
    <alternativeName>
        <fullName evidence="14">Topoisomerase I-binding arginine/serine-rich protein</fullName>
    </alternativeName>
    <alternativeName>
        <fullName evidence="15">Tumor suppressor p53-binding protein 3</fullName>
    </alternativeName>
</protein>
<dbReference type="PANTHER" id="PTHR46077:SF1">
    <property type="entry name" value="TOP1 BINDING ARGININE_SERINE RICH PROTEIN, E3 UBIQUITIN LIGASE"/>
    <property type="match status" value="1"/>
</dbReference>
<dbReference type="PROSITE" id="PS50089">
    <property type="entry name" value="ZF_RING_2"/>
    <property type="match status" value="1"/>
</dbReference>
<dbReference type="SMART" id="SM00184">
    <property type="entry name" value="RING"/>
    <property type="match status" value="1"/>
</dbReference>
<evidence type="ECO:0000313" key="19">
    <source>
        <dbReference type="Ensembl" id="ENSACDP00005013040.1"/>
    </source>
</evidence>
<dbReference type="GO" id="GO:0061630">
    <property type="term" value="F:ubiquitin protein ligase activity"/>
    <property type="evidence" value="ECO:0007669"/>
    <property type="project" value="UniProtKB-EC"/>
</dbReference>
<evidence type="ECO:0000256" key="15">
    <source>
        <dbReference type="ARBA" id="ARBA00082108"/>
    </source>
</evidence>
<evidence type="ECO:0000256" key="13">
    <source>
        <dbReference type="ARBA" id="ARBA00079040"/>
    </source>
</evidence>
<evidence type="ECO:0000256" key="16">
    <source>
        <dbReference type="PROSITE-ProRule" id="PRU00175"/>
    </source>
</evidence>
<dbReference type="CDD" id="cd16574">
    <property type="entry name" value="RING-HC_Topors"/>
    <property type="match status" value="1"/>
</dbReference>
<dbReference type="AlphaFoldDB" id="A0A8B9E0Z3"/>
<keyword evidence="5 16" id="KW-0863">Zinc-finger</keyword>
<proteinExistence type="predicted"/>
<evidence type="ECO:0000256" key="7">
    <source>
        <dbReference type="ARBA" id="ARBA00022833"/>
    </source>
</evidence>